<dbReference type="GeneID" id="123429328"/>
<dbReference type="InterPro" id="IPR047213">
    <property type="entry name" value="TPP_PYR_PDC_IPDC-like"/>
</dbReference>
<keyword evidence="11" id="KW-0456">Lyase</keyword>
<dbReference type="Proteomes" id="UP000011116">
    <property type="component" value="Chromosome 2H"/>
</dbReference>
<dbReference type="GO" id="GO:0005829">
    <property type="term" value="C:cytosol"/>
    <property type="evidence" value="ECO:0000318"/>
    <property type="project" value="GO_Central"/>
</dbReference>
<evidence type="ECO:0000256" key="7">
    <source>
        <dbReference type="ARBA" id="ARBA00022723"/>
    </source>
</evidence>
<evidence type="ECO:0000313" key="17">
    <source>
        <dbReference type="EnsemblPlants" id="HORVU.MOREX.r3.2HG0106810.1"/>
    </source>
</evidence>
<dbReference type="Gramene" id="HORVU.MOREX.r2.2HG0087550.1">
    <property type="protein sequence ID" value="HORVU.MOREX.r2.2HG0087550.1"/>
    <property type="gene ID" value="HORVU.MOREX.r2.2HG0087550"/>
</dbReference>
<dbReference type="GO" id="GO:0004737">
    <property type="term" value="F:pyruvate decarboxylase activity"/>
    <property type="evidence" value="ECO:0000318"/>
    <property type="project" value="GO_Central"/>
</dbReference>
<dbReference type="SMR" id="A0A8I6WQR7"/>
<evidence type="ECO:0000256" key="11">
    <source>
        <dbReference type="ARBA" id="ARBA00023239"/>
    </source>
</evidence>
<accession>A0A8I6WQR7</accession>
<evidence type="ECO:0000256" key="6">
    <source>
        <dbReference type="ARBA" id="ARBA00013202"/>
    </source>
</evidence>
<dbReference type="PIRSF" id="PIRSF036565">
    <property type="entry name" value="Pyruvt_ip_decrb"/>
    <property type="match status" value="1"/>
</dbReference>
<evidence type="ECO:0000256" key="3">
    <source>
        <dbReference type="ARBA" id="ARBA00001964"/>
    </source>
</evidence>
<dbReference type="KEGG" id="hvg:123429328"/>
<dbReference type="OMA" id="EARFPNN"/>
<comment type="subunit">
    <text evidence="5">Homotetramer.</text>
</comment>
<evidence type="ECO:0000256" key="1">
    <source>
        <dbReference type="ARBA" id="ARBA00001041"/>
    </source>
</evidence>
<dbReference type="Pfam" id="PF00205">
    <property type="entry name" value="TPP_enzyme_M"/>
    <property type="match status" value="1"/>
</dbReference>
<dbReference type="InterPro" id="IPR029035">
    <property type="entry name" value="DHS-like_NAD/FAD-binding_dom"/>
</dbReference>
<dbReference type="OrthoDB" id="3970464at2759"/>
<feature type="binding site" evidence="12">
    <location>
        <position position="483"/>
    </location>
    <ligand>
        <name>Mg(2+)</name>
        <dbReference type="ChEBI" id="CHEBI:18420"/>
    </ligand>
</feature>
<dbReference type="GO" id="GO:0000287">
    <property type="term" value="F:magnesium ion binding"/>
    <property type="evidence" value="ECO:0007669"/>
    <property type="project" value="InterPro"/>
</dbReference>
<keyword evidence="10 13" id="KW-0786">Thiamine pyrophosphate</keyword>
<feature type="domain" description="Thiamine pyrophosphate enzyme TPP-binding" evidence="15">
    <location>
        <begin position="452"/>
        <end position="577"/>
    </location>
</feature>
<dbReference type="Gene3D" id="3.40.50.970">
    <property type="match status" value="2"/>
</dbReference>
<dbReference type="Gramene" id="HORVU.MOREX.r3.2HG0106770.1">
    <property type="protein sequence ID" value="HORVU.MOREX.r3.2HG0106770.1"/>
    <property type="gene ID" value="HORVU.MOREX.r3.2HG0106770"/>
</dbReference>
<dbReference type="GO" id="GO:0006950">
    <property type="term" value="P:response to stress"/>
    <property type="evidence" value="ECO:0007669"/>
    <property type="project" value="UniProtKB-ARBA"/>
</dbReference>
<dbReference type="InterPro" id="IPR011766">
    <property type="entry name" value="TPP_enzyme_TPP-bd"/>
</dbReference>
<dbReference type="SUPFAM" id="SSF52467">
    <property type="entry name" value="DHS-like NAD/FAD-binding domain"/>
    <property type="match status" value="1"/>
</dbReference>
<feature type="binding site" evidence="12">
    <location>
        <position position="512"/>
    </location>
    <ligand>
        <name>Mg(2+)</name>
        <dbReference type="ChEBI" id="CHEBI:18420"/>
    </ligand>
</feature>
<comment type="catalytic activity">
    <reaction evidence="1">
        <text>a 2-oxocarboxylate + H(+) = an aldehyde + CO2</text>
        <dbReference type="Rhea" id="RHEA:11628"/>
        <dbReference type="ChEBI" id="CHEBI:15378"/>
        <dbReference type="ChEBI" id="CHEBI:16526"/>
        <dbReference type="ChEBI" id="CHEBI:17478"/>
        <dbReference type="ChEBI" id="CHEBI:35179"/>
        <dbReference type="EC" id="4.1.1.1"/>
    </reaction>
</comment>
<dbReference type="GO" id="GO:0000949">
    <property type="term" value="P:aromatic amino acid family catabolic process to alcohol via Ehrlich pathway"/>
    <property type="evidence" value="ECO:0000318"/>
    <property type="project" value="GO_Central"/>
</dbReference>
<dbReference type="InterPro" id="IPR012001">
    <property type="entry name" value="Thiamin_PyroP_enz_TPP-bd_dom"/>
</dbReference>
<comment type="cofactor">
    <cofactor evidence="2">
        <name>a metal cation</name>
        <dbReference type="ChEBI" id="CHEBI:25213"/>
    </cofactor>
</comment>
<dbReference type="RefSeq" id="XP_044969315.1">
    <property type="nucleotide sequence ID" value="XM_045113380.1"/>
</dbReference>
<feature type="domain" description="Thiamine pyrophosphate enzyme central" evidence="14">
    <location>
        <begin position="240"/>
        <end position="356"/>
    </location>
</feature>
<comment type="cofactor">
    <cofactor evidence="12">
        <name>Mg(2+)</name>
        <dbReference type="ChEBI" id="CHEBI:18420"/>
    </cofactor>
    <text evidence="12">Binds 1 Mg(2+) per subunit.</text>
</comment>
<dbReference type="CDD" id="cd07038">
    <property type="entry name" value="TPP_PYR_PDC_IPDC_like"/>
    <property type="match status" value="1"/>
</dbReference>
<dbReference type="Gramene" id="HORVU.MOREX.r2.2HG0087570.1">
    <property type="protein sequence ID" value="HORVU.MOREX.r2.2HG0087570.1"/>
    <property type="gene ID" value="HORVU.MOREX.r2.2HG0087570"/>
</dbReference>
<evidence type="ECO:0000256" key="13">
    <source>
        <dbReference type="RuleBase" id="RU362132"/>
    </source>
</evidence>
<dbReference type="FunFam" id="3.40.50.970:FF:000021">
    <property type="entry name" value="Pyruvate decarboxylase 1"/>
    <property type="match status" value="1"/>
</dbReference>
<feature type="domain" description="Thiamine pyrophosphate enzyme N-terminal TPP-binding" evidence="16">
    <location>
        <begin position="42"/>
        <end position="147"/>
    </location>
</feature>
<evidence type="ECO:0000313" key="18">
    <source>
        <dbReference type="Proteomes" id="UP000011116"/>
    </source>
</evidence>
<evidence type="ECO:0000256" key="4">
    <source>
        <dbReference type="ARBA" id="ARBA00007812"/>
    </source>
</evidence>
<reference evidence="17" key="2">
    <citation type="submission" date="2020-10" db="EMBL/GenBank/DDBJ databases">
        <authorList>
            <person name="Scholz U."/>
            <person name="Mascher M."/>
            <person name="Fiebig A."/>
        </authorList>
    </citation>
    <scope>NUCLEOTIDE SEQUENCE [LARGE SCALE GENOMIC DNA]</scope>
    <source>
        <strain evidence="17">cv. Morex</strain>
    </source>
</reference>
<evidence type="ECO:0000259" key="16">
    <source>
        <dbReference type="Pfam" id="PF02776"/>
    </source>
</evidence>
<dbReference type="EnsemblPlants" id="HORVU.MOREX.r3.2HG0106770.1">
    <property type="protein sequence ID" value="HORVU.MOREX.r3.2HG0106770.1"/>
    <property type="gene ID" value="HORVU.MOREX.r3.2HG0106770"/>
</dbReference>
<dbReference type="EC" id="4.1.1.1" evidence="6"/>
<name>A0A8I6WQR7_HORVV</name>
<dbReference type="EnsemblPlants" id="HORVU.MOREX.r3.2HG0106810.1">
    <property type="protein sequence ID" value="HORVU.MOREX.r3.2HG0106810.1"/>
    <property type="gene ID" value="HORVU.MOREX.r3.2HG0106810"/>
</dbReference>
<evidence type="ECO:0000256" key="9">
    <source>
        <dbReference type="ARBA" id="ARBA00022842"/>
    </source>
</evidence>
<comment type="similarity">
    <text evidence="4 13">Belongs to the TPP enzyme family.</text>
</comment>
<proteinExistence type="inferred from homology"/>
<dbReference type="Gene3D" id="3.40.50.1220">
    <property type="entry name" value="TPP-binding domain"/>
    <property type="match status" value="1"/>
</dbReference>
<keyword evidence="7 12" id="KW-0479">Metal-binding</keyword>
<evidence type="ECO:0000259" key="14">
    <source>
        <dbReference type="Pfam" id="PF00205"/>
    </source>
</evidence>
<dbReference type="FunFam" id="3.40.50.1220:FF:000009">
    <property type="entry name" value="Pyruvate decarboxylase 1"/>
    <property type="match status" value="1"/>
</dbReference>
<dbReference type="Pfam" id="PF02775">
    <property type="entry name" value="TPP_enzyme_C"/>
    <property type="match status" value="1"/>
</dbReference>
<dbReference type="AlphaFoldDB" id="A0A8I6WQR7"/>
<reference evidence="17" key="3">
    <citation type="submission" date="2022-01" db="UniProtKB">
        <authorList>
            <consortium name="EnsemblPlants"/>
        </authorList>
    </citation>
    <scope>IDENTIFICATION</scope>
    <source>
        <strain evidence="17">subsp. vulgare</strain>
    </source>
</reference>
<evidence type="ECO:0000259" key="15">
    <source>
        <dbReference type="Pfam" id="PF02775"/>
    </source>
</evidence>
<dbReference type="FunFam" id="3.40.50.970:FF:000017">
    <property type="entry name" value="pyruvate decarboxylase 1"/>
    <property type="match status" value="1"/>
</dbReference>
<keyword evidence="9 12" id="KW-0460">Magnesium</keyword>
<evidence type="ECO:0000256" key="12">
    <source>
        <dbReference type="PIRSR" id="PIRSR036565-2"/>
    </source>
</evidence>
<dbReference type="Pfam" id="PF02776">
    <property type="entry name" value="TPP_enzyme_N"/>
    <property type="match status" value="1"/>
</dbReference>
<dbReference type="InterPro" id="IPR047214">
    <property type="entry name" value="TPP_PDC_IPDC"/>
</dbReference>
<dbReference type="KEGG" id="hvg:123429327"/>
<feature type="binding site" evidence="12">
    <location>
        <position position="510"/>
    </location>
    <ligand>
        <name>Mg(2+)</name>
        <dbReference type="ChEBI" id="CHEBI:18420"/>
    </ligand>
</feature>
<organism evidence="17 18">
    <name type="scientific">Hordeum vulgare subsp. vulgare</name>
    <name type="common">Domesticated barley</name>
    <dbReference type="NCBI Taxonomy" id="112509"/>
    <lineage>
        <taxon>Eukaryota</taxon>
        <taxon>Viridiplantae</taxon>
        <taxon>Streptophyta</taxon>
        <taxon>Embryophyta</taxon>
        <taxon>Tracheophyta</taxon>
        <taxon>Spermatophyta</taxon>
        <taxon>Magnoliopsida</taxon>
        <taxon>Liliopsida</taxon>
        <taxon>Poales</taxon>
        <taxon>Poaceae</taxon>
        <taxon>BOP clade</taxon>
        <taxon>Pooideae</taxon>
        <taxon>Triticodae</taxon>
        <taxon>Triticeae</taxon>
        <taxon>Hordeinae</taxon>
        <taxon>Hordeum</taxon>
    </lineage>
</organism>
<dbReference type="SUPFAM" id="SSF52518">
    <property type="entry name" value="Thiamin diphosphate-binding fold (THDP-binding)"/>
    <property type="match status" value="2"/>
</dbReference>
<dbReference type="InterPro" id="IPR012110">
    <property type="entry name" value="PDC/IPDC-like"/>
</dbReference>
<dbReference type="InterPro" id="IPR029061">
    <property type="entry name" value="THDP-binding"/>
</dbReference>
<dbReference type="CDD" id="cd02005">
    <property type="entry name" value="TPP_PDC_IPDC"/>
    <property type="match status" value="1"/>
</dbReference>
<dbReference type="Gramene" id="HORVU.MOREX.r3.2HG0106810.1">
    <property type="protein sequence ID" value="HORVU.MOREX.r3.2HG0106810.1"/>
    <property type="gene ID" value="HORVU.MOREX.r3.2HG0106810"/>
</dbReference>
<dbReference type="InterPro" id="IPR012000">
    <property type="entry name" value="Thiamin_PyroP_enz_cen_dom"/>
</dbReference>
<gene>
    <name evidence="17" type="primary">LOC123429328</name>
</gene>
<dbReference type="GO" id="GO:0030976">
    <property type="term" value="F:thiamine pyrophosphate binding"/>
    <property type="evidence" value="ECO:0007669"/>
    <property type="project" value="InterPro"/>
</dbReference>
<evidence type="ECO:0000256" key="5">
    <source>
        <dbReference type="ARBA" id="ARBA00011881"/>
    </source>
</evidence>
<comment type="cofactor">
    <cofactor evidence="3">
        <name>thiamine diphosphate</name>
        <dbReference type="ChEBI" id="CHEBI:58937"/>
    </cofactor>
</comment>
<keyword evidence="18" id="KW-1185">Reference proteome</keyword>
<sequence length="606" mass="64932">MDNGIGPVDGHKAVSNGVVACPVAFRALSSPAAATVTSAEATLGRHLARRLVEVGVSDVFAVPGDFNLAFLDHLIAEPGLRLVGCCNELNAGYAADGYARARGVGACAVTFTVGGLSVLNAIAGAYSENLPVICIVGGPNSNDHGTNRILHHTIGLPDFSQELRCFQPVTCHQVVINNLDDAHEQVDKAIATALRESKPVYISIACNLPGVSHPTFFRDPVPYCLDPRLSNKMGLEAALEATVEFLNKAVKPVMVAGPKLRVAKAAAAFAELADASGYAVATMPSAKGLVPETLPRFIGTYWGAVSTPFCAEIVESADAYLFAGPIFNDYSSVGYSFLLKKEKAVIVQPDRVTVGDGPTFGCVMMKDFLSELAKRMSNKRNTTAHDNYRRIFVPQGQPPESDPGEPLRVNVLFKHIQKMLTGDSAVIAETGDSWFNCQKLKLPDGCGYEFQMQYGSIGWSVGALLGYAQGAAGDKRLIACIGDGSFQVTAQDVSTMLRCQQKSIIFLLNNGGYTIEVEIHDGPYNVIKNWNYTGLVDAIHNGEGNCWTAKVTCEEELTAAIETATGKKKDCLCFIEVVVHKDDTSKELLEWGSRVSAANSRPPNPH</sequence>
<dbReference type="PANTHER" id="PTHR43452">
    <property type="entry name" value="PYRUVATE DECARBOXYLASE"/>
    <property type="match status" value="1"/>
</dbReference>
<protein>
    <recommendedName>
        <fullName evidence="6">pyruvate decarboxylase</fullName>
        <ecNumber evidence="6">4.1.1.1</ecNumber>
    </recommendedName>
</protein>
<dbReference type="GO" id="GO:0036293">
    <property type="term" value="P:response to decreased oxygen levels"/>
    <property type="evidence" value="ECO:0007669"/>
    <property type="project" value="UniProtKB-ARBA"/>
</dbReference>
<reference evidence="18" key="1">
    <citation type="journal article" date="2012" name="Nature">
        <title>A physical, genetic and functional sequence assembly of the barley genome.</title>
        <authorList>
            <consortium name="The International Barley Genome Sequencing Consortium"/>
            <person name="Mayer K.F."/>
            <person name="Waugh R."/>
            <person name="Brown J.W."/>
            <person name="Schulman A."/>
            <person name="Langridge P."/>
            <person name="Platzer M."/>
            <person name="Fincher G.B."/>
            <person name="Muehlbauer G.J."/>
            <person name="Sato K."/>
            <person name="Close T.J."/>
            <person name="Wise R.P."/>
            <person name="Stein N."/>
        </authorList>
    </citation>
    <scope>NUCLEOTIDE SEQUENCE [LARGE SCALE GENOMIC DNA]</scope>
    <source>
        <strain evidence="18">cv. Morex</strain>
    </source>
</reference>
<dbReference type="PANTHER" id="PTHR43452:SF21">
    <property type="entry name" value="PYRUVATE DECARBOXYLASE"/>
    <property type="match status" value="1"/>
</dbReference>
<evidence type="ECO:0000256" key="2">
    <source>
        <dbReference type="ARBA" id="ARBA00001920"/>
    </source>
</evidence>
<evidence type="ECO:0000256" key="10">
    <source>
        <dbReference type="ARBA" id="ARBA00023052"/>
    </source>
</evidence>
<evidence type="ECO:0000256" key="8">
    <source>
        <dbReference type="ARBA" id="ARBA00022793"/>
    </source>
</evidence>
<keyword evidence="8" id="KW-0210">Decarboxylase</keyword>